<feature type="transmembrane region" description="Helical" evidence="1">
    <location>
        <begin position="130"/>
        <end position="147"/>
    </location>
</feature>
<feature type="transmembrane region" description="Helical" evidence="1">
    <location>
        <begin position="153"/>
        <end position="171"/>
    </location>
</feature>
<dbReference type="PANTHER" id="PTHR38482">
    <property type="entry name" value="DMT FAMILY PROTEIN"/>
    <property type="match status" value="1"/>
</dbReference>
<name>A0ABN7K393_9HYPH</name>
<reference evidence="2 3" key="1">
    <citation type="submission" date="2020-11" db="EMBL/GenBank/DDBJ databases">
        <authorList>
            <person name="Lassalle F."/>
        </authorList>
    </citation>
    <scope>NUCLEOTIDE SEQUENCE [LARGE SCALE GENOMIC DNA]</scope>
    <source>
        <strain evidence="2 3">JC140</strain>
    </source>
</reference>
<evidence type="ECO:0000313" key="3">
    <source>
        <dbReference type="Proteomes" id="UP000606921"/>
    </source>
</evidence>
<comment type="caution">
    <text evidence="2">The sequence shown here is derived from an EMBL/GenBank/DDBJ whole genome shotgun (WGS) entry which is preliminary data.</text>
</comment>
<evidence type="ECO:0000313" key="2">
    <source>
        <dbReference type="EMBL" id="CAD7053864.1"/>
    </source>
</evidence>
<proteinExistence type="predicted"/>
<dbReference type="Proteomes" id="UP000606921">
    <property type="component" value="Unassembled WGS sequence"/>
</dbReference>
<dbReference type="EMBL" id="CABFWF030000018">
    <property type="protein sequence ID" value="CAD7053864.1"/>
    <property type="molecule type" value="Genomic_DNA"/>
</dbReference>
<feature type="transmembrane region" description="Helical" evidence="1">
    <location>
        <begin position="91"/>
        <end position="110"/>
    </location>
</feature>
<keyword evidence="1" id="KW-0812">Transmembrane</keyword>
<dbReference type="Pfam" id="PF04342">
    <property type="entry name" value="DMT_6"/>
    <property type="match status" value="1"/>
</dbReference>
<dbReference type="PANTHER" id="PTHR38482:SF1">
    <property type="entry name" value="DMT FAMILY PROTEIN"/>
    <property type="match status" value="1"/>
</dbReference>
<sequence length="172" mass="18547">MPPRTGTDGLLVTGKAIASNAASAPISTDGAGVDDWTLPLAFPRTACLPYGSSTGLTIMPSAIPFATIGLLILSNVFMTFAWYGHLKFKTSPLYVVILVSWGIALLEYCFQVPANRIGHGYFNAAQLKTIQEVITLTVFVVFSVFYLGEAFHWKQGVGFALIALGAFFIFTK</sequence>
<keyword evidence="1" id="KW-0472">Membrane</keyword>
<protein>
    <submittedName>
        <fullName evidence="2">Membrane protein</fullName>
    </submittedName>
</protein>
<evidence type="ECO:0000256" key="1">
    <source>
        <dbReference type="SAM" id="Phobius"/>
    </source>
</evidence>
<feature type="transmembrane region" description="Helical" evidence="1">
    <location>
        <begin position="62"/>
        <end position="85"/>
    </location>
</feature>
<accession>A0ABN7K393</accession>
<keyword evidence="3" id="KW-1185">Reference proteome</keyword>
<keyword evidence="1" id="KW-1133">Transmembrane helix</keyword>
<organism evidence="2 3">
    <name type="scientific">Pseudorhizobium endolithicum</name>
    <dbReference type="NCBI Taxonomy" id="1191678"/>
    <lineage>
        <taxon>Bacteria</taxon>
        <taxon>Pseudomonadati</taxon>
        <taxon>Pseudomonadota</taxon>
        <taxon>Alphaproteobacteria</taxon>
        <taxon>Hyphomicrobiales</taxon>
        <taxon>Rhizobiaceae</taxon>
        <taxon>Rhizobium/Agrobacterium group</taxon>
        <taxon>Pseudorhizobium</taxon>
    </lineage>
</organism>
<dbReference type="InterPro" id="IPR007437">
    <property type="entry name" value="DUF486"/>
</dbReference>
<gene>
    <name evidence="2" type="ORF">REJC140_02055</name>
</gene>